<dbReference type="Gene3D" id="2.60.120.260">
    <property type="entry name" value="Galactose-binding domain-like"/>
    <property type="match status" value="1"/>
</dbReference>
<dbReference type="Pfam" id="PF02837">
    <property type="entry name" value="Glyco_hydro_2_N"/>
    <property type="match status" value="1"/>
</dbReference>
<keyword evidence="8" id="KW-1185">Reference proteome</keyword>
<evidence type="ECO:0000313" key="7">
    <source>
        <dbReference type="EMBL" id="MXP74379.1"/>
    </source>
</evidence>
<dbReference type="GO" id="GO:0005975">
    <property type="term" value="P:carbohydrate metabolic process"/>
    <property type="evidence" value="ECO:0007669"/>
    <property type="project" value="InterPro"/>
</dbReference>
<sequence>MRARQLKTKWAERIDSEHVLAEYPRPLLQRESYVNLNGYWDYGITREGEKLKSYDGRILVPFSPEAWLSGVRRQLKPRESLWYHRTLPEEIFAVTEGRWLLHFGAVDQYAVVSVNGKVVKRHLGGYLPFSVDVTDFLQVGKNELTVQVRDYSDTFYYSRGKQKLKRGGMFYTAQSGIWQTVWMEKVPDTYIKELTVTPLYDESAFLVKVKMVETRLPSGSLVNQGAWESGSKVAVTISSKDTQPFQIEGHAGQDIRIPISDMRSWSPENPFLYDIEVTAGRDHAKSYAAMRKISVEKDGGGIPRIFLNNQPYFQCGVLDQGYWPEGLYTPPCDEAMVYDIRAMKELGFNMIRKHVKLEPQRWYYHCDRIGMLVWQDMVNGGRRYQSWYVTYLATAMEYFHLRMQDSMLGLLGRRDERGRRQFVSELRETIHILYNHPSVVTWVIFNEGWGQFHGEAVTQIAREADKSRLIDQASGWFDQGGGDVRSIHDYFFPLHIKAEKRVTALTEFGGYSLSIQGHHMYRKVYGYRIYRKKSELTRGYRQWIEREILPNIEKGLSAIVYTQLSDVEEETNGILTYDREVLKLKAGTVRGLNEKMKQRMLF</sequence>
<dbReference type="AlphaFoldDB" id="A0A7X3SHG2"/>
<proteinExistence type="inferred from homology"/>
<dbReference type="Gene3D" id="2.60.40.10">
    <property type="entry name" value="Immunoglobulins"/>
    <property type="match status" value="1"/>
</dbReference>
<evidence type="ECO:0000313" key="8">
    <source>
        <dbReference type="Proteomes" id="UP000460412"/>
    </source>
</evidence>
<protein>
    <submittedName>
        <fullName evidence="7">Glycoside hydrolase family 2</fullName>
    </submittedName>
</protein>
<feature type="domain" description="Glycosyl hydrolases family 2 sugar binding" evidence="6">
    <location>
        <begin position="81"/>
        <end position="185"/>
    </location>
</feature>
<dbReference type="RefSeq" id="WP_159749633.1">
    <property type="nucleotide sequence ID" value="NZ_WUQX01000001.1"/>
</dbReference>
<comment type="caution">
    <text evidence="7">The sequence shown here is derived from an EMBL/GenBank/DDBJ whole genome shotgun (WGS) entry which is preliminary data.</text>
</comment>
<accession>A0A7X3SHG2</accession>
<dbReference type="Pfam" id="PF02836">
    <property type="entry name" value="Glyco_hydro_2_C"/>
    <property type="match status" value="1"/>
</dbReference>
<dbReference type="Gene3D" id="3.20.20.80">
    <property type="entry name" value="Glycosidases"/>
    <property type="match status" value="1"/>
</dbReference>
<dbReference type="InterPro" id="IPR017853">
    <property type="entry name" value="GH"/>
</dbReference>
<dbReference type="SUPFAM" id="SSF49303">
    <property type="entry name" value="beta-Galactosidase/glucuronidase domain"/>
    <property type="match status" value="1"/>
</dbReference>
<dbReference type="InterPro" id="IPR036156">
    <property type="entry name" value="Beta-gal/glucu_dom_sf"/>
</dbReference>
<dbReference type="Proteomes" id="UP000460412">
    <property type="component" value="Unassembled WGS sequence"/>
</dbReference>
<keyword evidence="2 7" id="KW-0378">Hydrolase</keyword>
<evidence type="ECO:0000256" key="3">
    <source>
        <dbReference type="ARBA" id="ARBA00023295"/>
    </source>
</evidence>
<evidence type="ECO:0000256" key="2">
    <source>
        <dbReference type="ARBA" id="ARBA00022801"/>
    </source>
</evidence>
<feature type="domain" description="Glycoside hydrolase family 2 immunoglobulin-like beta-sandwich" evidence="4">
    <location>
        <begin position="189"/>
        <end position="281"/>
    </location>
</feature>
<comment type="similarity">
    <text evidence="1">Belongs to the glycosyl hydrolase 2 family.</text>
</comment>
<dbReference type="GO" id="GO:0004553">
    <property type="term" value="F:hydrolase activity, hydrolyzing O-glycosyl compounds"/>
    <property type="evidence" value="ECO:0007669"/>
    <property type="project" value="InterPro"/>
</dbReference>
<dbReference type="InterPro" id="IPR051913">
    <property type="entry name" value="GH2_Domain-Containing"/>
</dbReference>
<feature type="domain" description="Glycoside hydrolase family 2 catalytic" evidence="5">
    <location>
        <begin position="334"/>
        <end position="475"/>
    </location>
</feature>
<dbReference type="InterPro" id="IPR013783">
    <property type="entry name" value="Ig-like_fold"/>
</dbReference>
<dbReference type="SUPFAM" id="SSF51445">
    <property type="entry name" value="(Trans)glycosidases"/>
    <property type="match status" value="1"/>
</dbReference>
<reference evidence="7 8" key="1">
    <citation type="submission" date="2019-12" db="EMBL/GenBank/DDBJ databases">
        <title>Sporaefaciens musculi gen. nov., sp. nov., a novel bacterium isolated from the caecum of an obese mouse.</title>
        <authorList>
            <person name="Rasmussen T.S."/>
            <person name="Streidl T."/>
            <person name="Hitch T.C.A."/>
            <person name="Wortmann E."/>
            <person name="Deptula P."/>
            <person name="Hansen M."/>
            <person name="Nielsen D.S."/>
            <person name="Clavel T."/>
            <person name="Vogensen F.K."/>
        </authorList>
    </citation>
    <scope>NUCLEOTIDE SEQUENCE [LARGE SCALE GENOMIC DNA]</scope>
    <source>
        <strain evidence="7 8">WCA-9-b2</strain>
    </source>
</reference>
<evidence type="ECO:0000259" key="4">
    <source>
        <dbReference type="Pfam" id="PF00703"/>
    </source>
</evidence>
<dbReference type="PANTHER" id="PTHR42732">
    <property type="entry name" value="BETA-GALACTOSIDASE"/>
    <property type="match status" value="1"/>
</dbReference>
<dbReference type="SUPFAM" id="SSF49785">
    <property type="entry name" value="Galactose-binding domain-like"/>
    <property type="match status" value="1"/>
</dbReference>
<dbReference type="EMBL" id="WUQX01000001">
    <property type="protein sequence ID" value="MXP74379.1"/>
    <property type="molecule type" value="Genomic_DNA"/>
</dbReference>
<name>A0A7X3SHG2_9FIRM</name>
<dbReference type="Pfam" id="PF00703">
    <property type="entry name" value="Glyco_hydro_2"/>
    <property type="match status" value="1"/>
</dbReference>
<keyword evidence="3" id="KW-0326">Glycosidase</keyword>
<gene>
    <name evidence="7" type="ORF">GN277_02760</name>
</gene>
<dbReference type="InterPro" id="IPR006104">
    <property type="entry name" value="Glyco_hydro_2_N"/>
</dbReference>
<dbReference type="InterPro" id="IPR008979">
    <property type="entry name" value="Galactose-bd-like_sf"/>
</dbReference>
<evidence type="ECO:0000259" key="5">
    <source>
        <dbReference type="Pfam" id="PF02836"/>
    </source>
</evidence>
<evidence type="ECO:0000256" key="1">
    <source>
        <dbReference type="ARBA" id="ARBA00007401"/>
    </source>
</evidence>
<dbReference type="PANTHER" id="PTHR42732:SF2">
    <property type="entry name" value="BETA-MANNOSIDASE"/>
    <property type="match status" value="1"/>
</dbReference>
<dbReference type="InterPro" id="IPR006102">
    <property type="entry name" value="Ig-like_GH2"/>
</dbReference>
<dbReference type="InterPro" id="IPR006103">
    <property type="entry name" value="Glyco_hydro_2_cat"/>
</dbReference>
<evidence type="ECO:0000259" key="6">
    <source>
        <dbReference type="Pfam" id="PF02837"/>
    </source>
</evidence>
<organism evidence="7 8">
    <name type="scientific">Sporofaciens musculi</name>
    <dbReference type="NCBI Taxonomy" id="2681861"/>
    <lineage>
        <taxon>Bacteria</taxon>
        <taxon>Bacillati</taxon>
        <taxon>Bacillota</taxon>
        <taxon>Clostridia</taxon>
        <taxon>Lachnospirales</taxon>
        <taxon>Lachnospiraceae</taxon>
        <taxon>Sporofaciens</taxon>
    </lineage>
</organism>